<dbReference type="AlphaFoldDB" id="A0A1G2H341"/>
<dbReference type="EMBL" id="MHNY01000005">
    <property type="protein sequence ID" value="OGZ56720.1"/>
    <property type="molecule type" value="Genomic_DNA"/>
</dbReference>
<comment type="caution">
    <text evidence="1">The sequence shown here is derived from an EMBL/GenBank/DDBJ whole genome shotgun (WGS) entry which is preliminary data.</text>
</comment>
<evidence type="ECO:0000313" key="1">
    <source>
        <dbReference type="EMBL" id="OGZ56720.1"/>
    </source>
</evidence>
<reference evidence="1 2" key="1">
    <citation type="journal article" date="2016" name="Nat. Commun.">
        <title>Thousands of microbial genomes shed light on interconnected biogeochemical processes in an aquifer system.</title>
        <authorList>
            <person name="Anantharaman K."/>
            <person name="Brown C.T."/>
            <person name="Hug L.A."/>
            <person name="Sharon I."/>
            <person name="Castelle C.J."/>
            <person name="Probst A.J."/>
            <person name="Thomas B.C."/>
            <person name="Singh A."/>
            <person name="Wilkins M.J."/>
            <person name="Karaoz U."/>
            <person name="Brodie E.L."/>
            <person name="Williams K.H."/>
            <person name="Hubbard S.S."/>
            <person name="Banfield J.F."/>
        </authorList>
    </citation>
    <scope>NUCLEOTIDE SEQUENCE [LARGE SCALE GENOMIC DNA]</scope>
</reference>
<dbReference type="Proteomes" id="UP000178186">
    <property type="component" value="Unassembled WGS sequence"/>
</dbReference>
<evidence type="ECO:0008006" key="3">
    <source>
        <dbReference type="Google" id="ProtNLM"/>
    </source>
</evidence>
<accession>A0A1G2H341</accession>
<sequence length="188" mass="21430">MRKKFIITAIILLLIGVSAGIFGLFPVARVNGEFVLYRIYNERANALERFETKNRLVAGSESLTPAEQEEIRKFILQNLIAEHVFWQYVEEHTALSGLKESADAVVAGTLKEADPNVLPQATKEIYGWSVDEFVENVLFWQAFQNELQKVIESDGTSFDEFARMQLNNAQVQLYTVPWKWENGGLSEK</sequence>
<proteinExistence type="predicted"/>
<gene>
    <name evidence="1" type="ORF">A3H64_02355</name>
</gene>
<dbReference type="STRING" id="1802128.A3H64_02355"/>
<name>A0A1G2H341_9BACT</name>
<organism evidence="1 2">
    <name type="scientific">Candidatus Ryanbacteria bacterium RIFCSPLOWO2_02_FULL_45_11c</name>
    <dbReference type="NCBI Taxonomy" id="1802128"/>
    <lineage>
        <taxon>Bacteria</taxon>
        <taxon>Candidatus Ryaniibacteriota</taxon>
    </lineage>
</organism>
<evidence type="ECO:0000313" key="2">
    <source>
        <dbReference type="Proteomes" id="UP000178186"/>
    </source>
</evidence>
<protein>
    <recommendedName>
        <fullName evidence="3">PpiC domain-containing protein</fullName>
    </recommendedName>
</protein>